<dbReference type="InterPro" id="IPR011009">
    <property type="entry name" value="Kinase-like_dom_sf"/>
</dbReference>
<feature type="transmembrane region" description="Helical" evidence="3">
    <location>
        <begin position="313"/>
        <end position="333"/>
    </location>
</feature>
<dbReference type="Gene3D" id="1.10.510.10">
    <property type="entry name" value="Transferase(Phosphotransferase) domain 1"/>
    <property type="match status" value="1"/>
</dbReference>
<keyword evidence="3" id="KW-0812">Transmembrane</keyword>
<keyword evidence="5" id="KW-0723">Serine/threonine-protein kinase</keyword>
<dbReference type="Proteomes" id="UP001464891">
    <property type="component" value="Unassembled WGS sequence"/>
</dbReference>
<dbReference type="EMBL" id="JAMPKM010000001">
    <property type="protein sequence ID" value="MEP0816101.1"/>
    <property type="molecule type" value="Genomic_DNA"/>
</dbReference>
<evidence type="ECO:0000259" key="4">
    <source>
        <dbReference type="PROSITE" id="PS50011"/>
    </source>
</evidence>
<protein>
    <submittedName>
        <fullName evidence="5">Serine/threonine protein kinase</fullName>
    </submittedName>
</protein>
<keyword evidence="2" id="KW-0067">ATP-binding</keyword>
<organism evidence="5 6">
    <name type="scientific">Trichocoleus desertorum GB2-A4</name>
    <dbReference type="NCBI Taxonomy" id="2933944"/>
    <lineage>
        <taxon>Bacteria</taxon>
        <taxon>Bacillati</taxon>
        <taxon>Cyanobacteriota</taxon>
        <taxon>Cyanophyceae</taxon>
        <taxon>Leptolyngbyales</taxon>
        <taxon>Trichocoleusaceae</taxon>
        <taxon>Trichocoleus</taxon>
    </lineage>
</organism>
<evidence type="ECO:0000256" key="2">
    <source>
        <dbReference type="ARBA" id="ARBA00022840"/>
    </source>
</evidence>
<comment type="caution">
    <text evidence="5">The sequence shown here is derived from an EMBL/GenBank/DDBJ whole genome shotgun (WGS) entry which is preliminary data.</text>
</comment>
<evidence type="ECO:0000256" key="3">
    <source>
        <dbReference type="SAM" id="Phobius"/>
    </source>
</evidence>
<keyword evidence="5" id="KW-0808">Transferase</keyword>
<feature type="domain" description="Protein kinase" evidence="4">
    <location>
        <begin position="12"/>
        <end position="282"/>
    </location>
</feature>
<reference evidence="5 6" key="1">
    <citation type="submission" date="2022-04" db="EMBL/GenBank/DDBJ databases">
        <title>Positive selection, recombination, and allopatry shape intraspecific diversity of widespread and dominant cyanobacteria.</title>
        <authorList>
            <person name="Wei J."/>
            <person name="Shu W."/>
            <person name="Hu C."/>
        </authorList>
    </citation>
    <scope>NUCLEOTIDE SEQUENCE [LARGE SCALE GENOMIC DNA]</scope>
    <source>
        <strain evidence="5 6">GB2-A4</strain>
    </source>
</reference>
<proteinExistence type="predicted"/>
<dbReference type="SUPFAM" id="SSF56112">
    <property type="entry name" value="Protein kinase-like (PK-like)"/>
    <property type="match status" value="1"/>
</dbReference>
<keyword evidence="6" id="KW-1185">Reference proteome</keyword>
<evidence type="ECO:0000256" key="1">
    <source>
        <dbReference type="ARBA" id="ARBA00022741"/>
    </source>
</evidence>
<dbReference type="Gene3D" id="3.30.200.20">
    <property type="entry name" value="Phosphorylase Kinase, domain 1"/>
    <property type="match status" value="1"/>
</dbReference>
<name>A0ABV0J2V5_9CYAN</name>
<evidence type="ECO:0000313" key="5">
    <source>
        <dbReference type="EMBL" id="MEP0816101.1"/>
    </source>
</evidence>
<dbReference type="PANTHER" id="PTHR24363:SF7">
    <property type="entry name" value="SERINE_THREONINE-PROTEIN KINASE-LIKE PROTEIN E"/>
    <property type="match status" value="1"/>
</dbReference>
<evidence type="ECO:0000313" key="6">
    <source>
        <dbReference type="Proteomes" id="UP001464891"/>
    </source>
</evidence>
<dbReference type="PROSITE" id="PS50011">
    <property type="entry name" value="PROTEIN_KINASE_DOM"/>
    <property type="match status" value="1"/>
</dbReference>
<dbReference type="GO" id="GO:0004674">
    <property type="term" value="F:protein serine/threonine kinase activity"/>
    <property type="evidence" value="ECO:0007669"/>
    <property type="project" value="UniProtKB-KW"/>
</dbReference>
<accession>A0ABV0J2V5</accession>
<feature type="transmembrane region" description="Helical" evidence="3">
    <location>
        <begin position="340"/>
        <end position="359"/>
    </location>
</feature>
<dbReference type="RefSeq" id="WP_190431793.1">
    <property type="nucleotide sequence ID" value="NZ_JAMPKM010000001.1"/>
</dbReference>
<dbReference type="SMART" id="SM00220">
    <property type="entry name" value="S_TKc"/>
    <property type="match status" value="1"/>
</dbReference>
<dbReference type="InterPro" id="IPR000719">
    <property type="entry name" value="Prot_kinase_dom"/>
</dbReference>
<keyword evidence="3" id="KW-1133">Transmembrane helix</keyword>
<keyword evidence="3" id="KW-0472">Membrane</keyword>
<dbReference type="Pfam" id="PF00069">
    <property type="entry name" value="Pkinase"/>
    <property type="match status" value="1"/>
</dbReference>
<keyword evidence="1" id="KW-0547">Nucleotide-binding</keyword>
<dbReference type="CDD" id="cd14014">
    <property type="entry name" value="STKc_PknB_like"/>
    <property type="match status" value="1"/>
</dbReference>
<gene>
    <name evidence="5" type="ORF">NC998_03210</name>
</gene>
<dbReference type="PANTHER" id="PTHR24363">
    <property type="entry name" value="SERINE/THREONINE PROTEIN KINASE"/>
    <property type="match status" value="1"/>
</dbReference>
<sequence>MLEPGQVICDRYQLQVQFNDHPVRQTWLADDLAEPEDAANQVIIKLLTVEGSTQWEHVRLFEREAQVLKQLDHARIPQYYDYFCLEEKPLWFGLVEEYIPGASLKELLVQGEKFTELEIRDIATAILETLIYLHELSPPVLHRDIKPSNIIWGDDGEIYLVDFGAVQDRAATEGSTFTVVGTYGYTPLEQFGGRAVPASDLYALGATLIHLVTGVAPADLPQKDLRLEWRDRVSLNPHLLDWIDRLTEPAPDNRFSTAREALAALESGLQGAKERSRQHPTAPLAKAPEGTQVKLRQAETEMQIEIPARGTGLTLPFLSLGLFFFVCSFLIALSRGYWDWAFGYLILSLTVSFLTYTSACPTRVYFDKHCFVIYRKILGYIPEKPDGGIGEIEDVFEDSTESKISSGSEVRRRITIQAGMREYSFGEGLSRAECSWLVQEIKGWLNLP</sequence>
<keyword evidence="5" id="KW-0418">Kinase</keyword>